<dbReference type="PANTHER" id="PTHR43391:SF14">
    <property type="entry name" value="DEHYDROGENASE_REDUCTASE SDR FAMILY PROTEIN 7-LIKE"/>
    <property type="match status" value="1"/>
</dbReference>
<dbReference type="Proteomes" id="UP000621540">
    <property type="component" value="Unassembled WGS sequence"/>
</dbReference>
<evidence type="ECO:0000313" key="5">
    <source>
        <dbReference type="EMBL" id="MBC5754132.1"/>
    </source>
</evidence>
<dbReference type="SUPFAM" id="SSF51735">
    <property type="entry name" value="NAD(P)-binding Rossmann-fold domains"/>
    <property type="match status" value="1"/>
</dbReference>
<dbReference type="CDD" id="cd05233">
    <property type="entry name" value="SDR_c"/>
    <property type="match status" value="1"/>
</dbReference>
<organism evidence="5 6">
    <name type="scientific">Roseburia yibonii</name>
    <dbReference type="NCBI Taxonomy" id="2763063"/>
    <lineage>
        <taxon>Bacteria</taxon>
        <taxon>Bacillati</taxon>
        <taxon>Bacillota</taxon>
        <taxon>Clostridia</taxon>
        <taxon>Lachnospirales</taxon>
        <taxon>Lachnospiraceae</taxon>
        <taxon>Roseburia</taxon>
    </lineage>
</organism>
<protein>
    <submittedName>
        <fullName evidence="5">SDR family NAD(P)-dependent oxidoreductase</fullName>
    </submittedName>
</protein>
<evidence type="ECO:0000256" key="4">
    <source>
        <dbReference type="RuleBase" id="RU000363"/>
    </source>
</evidence>
<dbReference type="Gene3D" id="3.40.50.720">
    <property type="entry name" value="NAD(P)-binding Rossmann-like Domain"/>
    <property type="match status" value="1"/>
</dbReference>
<sequence>MDASENKRSIAVVTGASGGFGKEFVRLLLEEYTVDEIWAVARNKEKLQKLSDEFGSRICVIPMDLTHPVERRAFAEKLEQEKVKIQFLVNNAGYAKFCAYDELGVEESLNMLELNCNAVVAMGLFCIPYMEQGSHIVNIASLAAFLPLPYLNLYSASKAFVRNYSRALNVELKQRGITVTAVCPGWMHTALFERADIGADHTIHIFRGMADPGKMAEQAFRDVKKKKDCSIPGSYAKMCYVAAKILPQKWMMKLWMIQQKMTK</sequence>
<dbReference type="InterPro" id="IPR036291">
    <property type="entry name" value="NAD(P)-bd_dom_sf"/>
</dbReference>
<name>A0ABR7IB58_9FIRM</name>
<keyword evidence="3" id="KW-0560">Oxidoreductase</keyword>
<proteinExistence type="inferred from homology"/>
<comment type="similarity">
    <text evidence="1 4">Belongs to the short-chain dehydrogenases/reductases (SDR) family.</text>
</comment>
<evidence type="ECO:0000256" key="2">
    <source>
        <dbReference type="ARBA" id="ARBA00022857"/>
    </source>
</evidence>
<dbReference type="PRINTS" id="PR00080">
    <property type="entry name" value="SDRFAMILY"/>
</dbReference>
<gene>
    <name evidence="5" type="ORF">H8Z76_08835</name>
</gene>
<keyword evidence="2" id="KW-0521">NADP</keyword>
<comment type="caution">
    <text evidence="5">The sequence shown here is derived from an EMBL/GenBank/DDBJ whole genome shotgun (WGS) entry which is preliminary data.</text>
</comment>
<accession>A0ABR7IB58</accession>
<dbReference type="PRINTS" id="PR00081">
    <property type="entry name" value="GDHRDH"/>
</dbReference>
<dbReference type="InterPro" id="IPR002347">
    <property type="entry name" value="SDR_fam"/>
</dbReference>
<dbReference type="PANTHER" id="PTHR43391">
    <property type="entry name" value="RETINOL DEHYDROGENASE-RELATED"/>
    <property type="match status" value="1"/>
</dbReference>
<evidence type="ECO:0000256" key="3">
    <source>
        <dbReference type="ARBA" id="ARBA00023002"/>
    </source>
</evidence>
<reference evidence="5 6" key="1">
    <citation type="submission" date="2020-08" db="EMBL/GenBank/DDBJ databases">
        <title>Genome public.</title>
        <authorList>
            <person name="Liu C."/>
            <person name="Sun Q."/>
        </authorList>
    </citation>
    <scope>NUCLEOTIDE SEQUENCE [LARGE SCALE GENOMIC DNA]</scope>
    <source>
        <strain evidence="5 6">BX0805</strain>
    </source>
</reference>
<evidence type="ECO:0000313" key="6">
    <source>
        <dbReference type="Proteomes" id="UP000621540"/>
    </source>
</evidence>
<dbReference type="PIRSF" id="PIRSF000126">
    <property type="entry name" value="11-beta-HSD1"/>
    <property type="match status" value="1"/>
</dbReference>
<keyword evidence="6" id="KW-1185">Reference proteome</keyword>
<dbReference type="RefSeq" id="WP_186982271.1">
    <property type="nucleotide sequence ID" value="NZ_JACOQH010000005.1"/>
</dbReference>
<dbReference type="Pfam" id="PF00106">
    <property type="entry name" value="adh_short"/>
    <property type="match status" value="1"/>
</dbReference>
<dbReference type="EMBL" id="JACOQH010000005">
    <property type="protein sequence ID" value="MBC5754132.1"/>
    <property type="molecule type" value="Genomic_DNA"/>
</dbReference>
<evidence type="ECO:0000256" key="1">
    <source>
        <dbReference type="ARBA" id="ARBA00006484"/>
    </source>
</evidence>